<keyword evidence="3" id="KW-1185">Reference proteome</keyword>
<reference evidence="2" key="2">
    <citation type="journal article" date="2020" name="Microorganisms">
        <title>Osmotic Adaptation and Compatible Solute Biosynthesis of Phototrophic Bacteria as Revealed from Genome Analyses.</title>
        <authorList>
            <person name="Imhoff J.F."/>
            <person name="Rahn T."/>
            <person name="Kunzel S."/>
            <person name="Keller A."/>
            <person name="Neulinger S.C."/>
        </authorList>
    </citation>
    <scope>NUCLEOTIDE SEQUENCE</scope>
    <source>
        <strain evidence="2">LMG 28126</strain>
    </source>
</reference>
<feature type="transmembrane region" description="Helical" evidence="1">
    <location>
        <begin position="100"/>
        <end position="121"/>
    </location>
</feature>
<feature type="transmembrane region" description="Helical" evidence="1">
    <location>
        <begin position="309"/>
        <end position="327"/>
    </location>
</feature>
<feature type="transmembrane region" description="Helical" evidence="1">
    <location>
        <begin position="220"/>
        <end position="241"/>
    </location>
</feature>
<feature type="transmembrane region" description="Helical" evidence="1">
    <location>
        <begin position="280"/>
        <end position="297"/>
    </location>
</feature>
<evidence type="ECO:0000256" key="1">
    <source>
        <dbReference type="SAM" id="Phobius"/>
    </source>
</evidence>
<sequence>MDPVDTARRAVPDRHLRAPLAGPVPRRFLIGAALVWLAMTPALLLFYATITPNPDQALFDYIGWISWQGGSYYADAFEINWPAVFLVHELGQRLFGAVPWAFRVFDYLVLLGVCAGVAWFLVQAGLARAAVLFALIYPPLYVTAGGWMSGQRDIMVGGLAFIALALALPRGRGDGIALVAAGAMLGLIVLIRPTWLALLALLLVAEVIGAARPSIRRGPAVAALAGGAVAVIAGAVGLGAASGTLRDWWEQAVLFVILDYRGTSPRLELLGTLSEVFLSWWHWPVALGLAGVVLWGASWSRIDAISRRALLLTLGVLGVVLLSYGVMNKGFQYHLGGALPVFVVWMCVLLDRTWSAAEGGHPRRMTAARGLLAGCAVLIVAGLGSKFAGFSPRSVDGHTIGAQGIDAGVALPLNQDARMALVDWIRAETDPQDRIFQWGWNYQIVQLAERLPSTRFITTPVIAGLNPRMPFHDDWVEEAAADFANHPPAVALLERAAVRTHTLPLETHANAPILLQLYVDRLNAGDYDIAFTFDDLLVLRHRP</sequence>
<feature type="transmembrane region" description="Helical" evidence="1">
    <location>
        <begin position="127"/>
        <end position="147"/>
    </location>
</feature>
<feature type="transmembrane region" description="Helical" evidence="1">
    <location>
        <begin position="371"/>
        <end position="390"/>
    </location>
</feature>
<keyword evidence="1" id="KW-1133">Transmembrane helix</keyword>
<dbReference type="AlphaFoldDB" id="A0A934WIW5"/>
<protein>
    <submittedName>
        <fullName evidence="2">Uncharacterized protein</fullName>
    </submittedName>
</protein>
<keyword evidence="1" id="KW-0472">Membrane</keyword>
<reference evidence="2" key="1">
    <citation type="submission" date="2017-05" db="EMBL/GenBank/DDBJ databases">
        <authorList>
            <person name="Imhoff J.F."/>
            <person name="Rahn T."/>
            <person name="Kuenzel S."/>
            <person name="Neulinger S.C."/>
        </authorList>
    </citation>
    <scope>NUCLEOTIDE SEQUENCE</scope>
    <source>
        <strain evidence="2">LMG 28126</strain>
    </source>
</reference>
<feature type="transmembrane region" description="Helical" evidence="1">
    <location>
        <begin position="176"/>
        <end position="208"/>
    </location>
</feature>
<evidence type="ECO:0000313" key="3">
    <source>
        <dbReference type="Proteomes" id="UP000706333"/>
    </source>
</evidence>
<dbReference type="EMBL" id="NHSD01000186">
    <property type="protein sequence ID" value="MBK5926923.1"/>
    <property type="molecule type" value="Genomic_DNA"/>
</dbReference>
<feature type="transmembrane region" description="Helical" evidence="1">
    <location>
        <begin position="28"/>
        <end position="50"/>
    </location>
</feature>
<name>A0A934WIW5_9RHOB</name>
<comment type="caution">
    <text evidence="2">The sequence shown here is derived from an EMBL/GenBank/DDBJ whole genome shotgun (WGS) entry which is preliminary data.</text>
</comment>
<dbReference type="Proteomes" id="UP000706333">
    <property type="component" value="Unassembled WGS sequence"/>
</dbReference>
<keyword evidence="1" id="KW-0812">Transmembrane</keyword>
<accession>A0A934WIW5</accession>
<gene>
    <name evidence="2" type="ORF">CCR87_06110</name>
</gene>
<organism evidence="2 3">
    <name type="scientific">Rhodobaculum claviforme</name>
    <dbReference type="NCBI Taxonomy" id="1549854"/>
    <lineage>
        <taxon>Bacteria</taxon>
        <taxon>Pseudomonadati</taxon>
        <taxon>Pseudomonadota</taxon>
        <taxon>Alphaproteobacteria</taxon>
        <taxon>Rhodobacterales</taxon>
        <taxon>Paracoccaceae</taxon>
        <taxon>Rhodobaculum</taxon>
    </lineage>
</organism>
<proteinExistence type="predicted"/>
<feature type="transmembrane region" description="Helical" evidence="1">
    <location>
        <begin position="333"/>
        <end position="350"/>
    </location>
</feature>
<evidence type="ECO:0000313" key="2">
    <source>
        <dbReference type="EMBL" id="MBK5926923.1"/>
    </source>
</evidence>